<dbReference type="PANTHER" id="PTHR43479:SF11">
    <property type="entry name" value="ACREF_ENVCD OPERON REPRESSOR-RELATED"/>
    <property type="match status" value="1"/>
</dbReference>
<dbReference type="Pfam" id="PF21306">
    <property type="entry name" value="TetR_C_40"/>
    <property type="match status" value="1"/>
</dbReference>
<evidence type="ECO:0000313" key="6">
    <source>
        <dbReference type="Proteomes" id="UP001500957"/>
    </source>
</evidence>
<dbReference type="PROSITE" id="PS50977">
    <property type="entry name" value="HTH_TETR_2"/>
    <property type="match status" value="1"/>
</dbReference>
<feature type="DNA-binding region" description="H-T-H motif" evidence="2">
    <location>
        <begin position="42"/>
        <end position="61"/>
    </location>
</feature>
<comment type="caution">
    <text evidence="5">The sequence shown here is derived from an EMBL/GenBank/DDBJ whole genome shotgun (WGS) entry which is preliminary data.</text>
</comment>
<feature type="region of interest" description="Disordered" evidence="3">
    <location>
        <begin position="1"/>
        <end position="20"/>
    </location>
</feature>
<evidence type="ECO:0000313" key="5">
    <source>
        <dbReference type="EMBL" id="GAA0635772.1"/>
    </source>
</evidence>
<dbReference type="InterPro" id="IPR049513">
    <property type="entry name" value="TetR_C_40"/>
</dbReference>
<evidence type="ECO:0000256" key="3">
    <source>
        <dbReference type="SAM" id="MobiDB-lite"/>
    </source>
</evidence>
<dbReference type="InterPro" id="IPR001647">
    <property type="entry name" value="HTH_TetR"/>
</dbReference>
<keyword evidence="6" id="KW-1185">Reference proteome</keyword>
<evidence type="ECO:0000256" key="2">
    <source>
        <dbReference type="PROSITE-ProRule" id="PRU00335"/>
    </source>
</evidence>
<dbReference type="SUPFAM" id="SSF46689">
    <property type="entry name" value="Homeodomain-like"/>
    <property type="match status" value="1"/>
</dbReference>
<gene>
    <name evidence="5" type="ORF">GCM10009547_44940</name>
</gene>
<dbReference type="EMBL" id="BAAAHE010000049">
    <property type="protein sequence ID" value="GAA0635772.1"/>
    <property type="molecule type" value="Genomic_DNA"/>
</dbReference>
<feature type="domain" description="HTH tetR-type" evidence="4">
    <location>
        <begin position="19"/>
        <end position="79"/>
    </location>
</feature>
<protein>
    <submittedName>
        <fullName evidence="5">TetR/AcrR family transcriptional regulator</fullName>
    </submittedName>
</protein>
<dbReference type="RefSeq" id="WP_344609038.1">
    <property type="nucleotide sequence ID" value="NZ_BAAAHE010000049.1"/>
</dbReference>
<accession>A0ABP3SIH6</accession>
<sequence>MEKAEPKAPKEGRRERRKTEARERLLAAARQVLAEGGEANLRIGDVTERADIGFGTFYSHFESKEALVEAVLLEVMASVSAMIGTKALEFDDAAETAAFAYRRFVRFAAEQPELAAVMTKLEGADTKFEESLLPYARKTLERGMETGRFAIGDLELALTSVSAAGFAAIKGVLAGRFGPDADSAGAEMMLRAFGVPAAEATEIAHRPMPALELDA</sequence>
<dbReference type="InterPro" id="IPR009057">
    <property type="entry name" value="Homeodomain-like_sf"/>
</dbReference>
<dbReference type="PANTHER" id="PTHR43479">
    <property type="entry name" value="ACREF/ENVCD OPERON REPRESSOR-RELATED"/>
    <property type="match status" value="1"/>
</dbReference>
<keyword evidence="1 2" id="KW-0238">DNA-binding</keyword>
<evidence type="ECO:0000256" key="1">
    <source>
        <dbReference type="ARBA" id="ARBA00023125"/>
    </source>
</evidence>
<evidence type="ECO:0000259" key="4">
    <source>
        <dbReference type="PROSITE" id="PS50977"/>
    </source>
</evidence>
<dbReference type="Gene3D" id="1.10.357.10">
    <property type="entry name" value="Tetracycline Repressor, domain 2"/>
    <property type="match status" value="1"/>
</dbReference>
<dbReference type="InterPro" id="IPR050624">
    <property type="entry name" value="HTH-type_Tx_Regulator"/>
</dbReference>
<reference evidence="6" key="1">
    <citation type="journal article" date="2019" name="Int. J. Syst. Evol. Microbiol.">
        <title>The Global Catalogue of Microorganisms (GCM) 10K type strain sequencing project: providing services to taxonomists for standard genome sequencing and annotation.</title>
        <authorList>
            <consortium name="The Broad Institute Genomics Platform"/>
            <consortium name="The Broad Institute Genome Sequencing Center for Infectious Disease"/>
            <person name="Wu L."/>
            <person name="Ma J."/>
        </authorList>
    </citation>
    <scope>NUCLEOTIDE SEQUENCE [LARGE SCALE GENOMIC DNA]</scope>
    <source>
        <strain evidence="6">JCM 10671</strain>
    </source>
</reference>
<dbReference type="PRINTS" id="PR00455">
    <property type="entry name" value="HTHTETR"/>
</dbReference>
<dbReference type="Proteomes" id="UP001500957">
    <property type="component" value="Unassembled WGS sequence"/>
</dbReference>
<name>A0ABP3SIH6_9ACTN</name>
<organism evidence="5 6">
    <name type="scientific">Sporichthya brevicatena</name>
    <dbReference type="NCBI Taxonomy" id="171442"/>
    <lineage>
        <taxon>Bacteria</taxon>
        <taxon>Bacillati</taxon>
        <taxon>Actinomycetota</taxon>
        <taxon>Actinomycetes</taxon>
        <taxon>Sporichthyales</taxon>
        <taxon>Sporichthyaceae</taxon>
        <taxon>Sporichthya</taxon>
    </lineage>
</organism>
<proteinExistence type="predicted"/>
<dbReference type="Pfam" id="PF00440">
    <property type="entry name" value="TetR_N"/>
    <property type="match status" value="1"/>
</dbReference>